<dbReference type="Pfam" id="PF11154">
    <property type="entry name" value="DUF2934"/>
    <property type="match status" value="1"/>
</dbReference>
<gene>
    <name evidence="2" type="ORF">FFM53_029050</name>
</gene>
<keyword evidence="3" id="KW-1185">Reference proteome</keyword>
<evidence type="ECO:0000313" key="3">
    <source>
        <dbReference type="Proteomes" id="UP000305673"/>
    </source>
</evidence>
<protein>
    <submittedName>
        <fullName evidence="2">DUF2934 domain-containing protein</fullName>
    </submittedName>
</protein>
<feature type="compositionally biased region" description="Polar residues" evidence="1">
    <location>
        <begin position="39"/>
        <end position="49"/>
    </location>
</feature>
<reference evidence="2 3" key="1">
    <citation type="submission" date="2020-05" db="EMBL/GenBank/DDBJ databases">
        <title>Genome sequences of pea root nodulating Rhizobium spp.</title>
        <authorList>
            <person name="Rahi P."/>
        </authorList>
    </citation>
    <scope>NUCLEOTIDE SEQUENCE [LARGE SCALE GENOMIC DNA]</scope>
    <source>
        <strain evidence="3">JKLM 12A2</strain>
        <plasmid evidence="2 3">pPR12A201</plasmid>
    </source>
</reference>
<dbReference type="Proteomes" id="UP000305673">
    <property type="component" value="Plasmid pPR12A201"/>
</dbReference>
<proteinExistence type="predicted"/>
<dbReference type="RefSeq" id="WP_138391071.1">
    <property type="nucleotide sequence ID" value="NZ_CP054022.1"/>
</dbReference>
<name>A0ABX6PP44_9HYPH</name>
<feature type="compositionally biased region" description="Basic and acidic residues" evidence="1">
    <location>
        <begin position="1"/>
        <end position="38"/>
    </location>
</feature>
<geneLocation type="plasmid" evidence="2 3">
    <name>pPR12A201</name>
</geneLocation>
<dbReference type="InterPro" id="IPR021327">
    <property type="entry name" value="DUF2934"/>
</dbReference>
<accession>A0ABX6PP44</accession>
<dbReference type="EMBL" id="CP054022">
    <property type="protein sequence ID" value="QKK20440.1"/>
    <property type="molecule type" value="Genomic_DNA"/>
</dbReference>
<keyword evidence="2" id="KW-0614">Plasmid</keyword>
<sequence>MSNGREEAVRQLAHAKWEREGKPDGRHEQHWQEAEAESKTGSSLPQVTQAVDDGHVQAGAKTDRMGGKSRGSGRTGSIKQVE</sequence>
<evidence type="ECO:0000256" key="1">
    <source>
        <dbReference type="SAM" id="MobiDB-lite"/>
    </source>
</evidence>
<feature type="region of interest" description="Disordered" evidence="1">
    <location>
        <begin position="1"/>
        <end position="82"/>
    </location>
</feature>
<organism evidence="2 3">
    <name type="scientific">Rhizobium indicum</name>
    <dbReference type="NCBI Taxonomy" id="2583231"/>
    <lineage>
        <taxon>Bacteria</taxon>
        <taxon>Pseudomonadati</taxon>
        <taxon>Pseudomonadota</taxon>
        <taxon>Alphaproteobacteria</taxon>
        <taxon>Hyphomicrobiales</taxon>
        <taxon>Rhizobiaceae</taxon>
        <taxon>Rhizobium/Agrobacterium group</taxon>
        <taxon>Rhizobium</taxon>
    </lineage>
</organism>
<evidence type="ECO:0000313" key="2">
    <source>
        <dbReference type="EMBL" id="QKK20440.1"/>
    </source>
</evidence>